<dbReference type="InterPro" id="IPR000515">
    <property type="entry name" value="MetI-like"/>
</dbReference>
<feature type="transmembrane region" description="Helical" evidence="7">
    <location>
        <begin position="180"/>
        <end position="207"/>
    </location>
</feature>
<keyword evidence="4 7" id="KW-0812">Transmembrane</keyword>
<accession>A0ABM7T085</accession>
<proteinExistence type="inferred from homology"/>
<dbReference type="PROSITE" id="PS50928">
    <property type="entry name" value="ABC_TM1"/>
    <property type="match status" value="1"/>
</dbReference>
<dbReference type="RefSeq" id="WP_224036760.1">
    <property type="nucleotide sequence ID" value="NZ_AP024849.1"/>
</dbReference>
<evidence type="ECO:0000313" key="9">
    <source>
        <dbReference type="EMBL" id="BCZ45137.1"/>
    </source>
</evidence>
<feature type="transmembrane region" description="Helical" evidence="7">
    <location>
        <begin position="297"/>
        <end position="315"/>
    </location>
</feature>
<dbReference type="Pfam" id="PF00528">
    <property type="entry name" value="BPD_transp_1"/>
    <property type="match status" value="1"/>
</dbReference>
<evidence type="ECO:0000256" key="2">
    <source>
        <dbReference type="ARBA" id="ARBA00022448"/>
    </source>
</evidence>
<gene>
    <name evidence="9" type="ORF">psyc5s11_12040</name>
</gene>
<dbReference type="InterPro" id="IPR035906">
    <property type="entry name" value="MetI-like_sf"/>
</dbReference>
<dbReference type="EMBL" id="AP024849">
    <property type="protein sequence ID" value="BCZ45137.1"/>
    <property type="molecule type" value="Genomic_DNA"/>
</dbReference>
<evidence type="ECO:0000256" key="3">
    <source>
        <dbReference type="ARBA" id="ARBA00022475"/>
    </source>
</evidence>
<keyword evidence="5 7" id="KW-1133">Transmembrane helix</keyword>
<dbReference type="Gene3D" id="1.10.3720.10">
    <property type="entry name" value="MetI-like"/>
    <property type="match status" value="1"/>
</dbReference>
<feature type="transmembrane region" description="Helical" evidence="7">
    <location>
        <begin position="34"/>
        <end position="52"/>
    </location>
</feature>
<dbReference type="PANTHER" id="PTHR43227">
    <property type="entry name" value="BLL4140 PROTEIN"/>
    <property type="match status" value="1"/>
</dbReference>
<keyword evidence="2 7" id="KW-0813">Transport</keyword>
<comment type="similarity">
    <text evidence="7">Belongs to the binding-protein-dependent transport system permease family.</text>
</comment>
<feature type="transmembrane region" description="Helical" evidence="7">
    <location>
        <begin position="228"/>
        <end position="252"/>
    </location>
</feature>
<comment type="subcellular location">
    <subcellularLocation>
        <location evidence="1 7">Cell membrane</location>
        <topology evidence="1 7">Multi-pass membrane protein</topology>
    </subcellularLocation>
</comment>
<feature type="transmembrane region" description="Helical" evidence="7">
    <location>
        <begin position="98"/>
        <end position="122"/>
    </location>
</feature>
<dbReference type="SUPFAM" id="SSF161098">
    <property type="entry name" value="MetI-like"/>
    <property type="match status" value="1"/>
</dbReference>
<evidence type="ECO:0000313" key="10">
    <source>
        <dbReference type="Proteomes" id="UP000824633"/>
    </source>
</evidence>
<keyword evidence="6 7" id="KW-0472">Membrane</keyword>
<protein>
    <submittedName>
        <fullName evidence="9">Sugar ABC transporter permease</fullName>
    </submittedName>
</protein>
<keyword evidence="10" id="KW-1185">Reference proteome</keyword>
<evidence type="ECO:0000256" key="4">
    <source>
        <dbReference type="ARBA" id="ARBA00022692"/>
    </source>
</evidence>
<reference evidence="10" key="1">
    <citation type="submission" date="2021-07" db="EMBL/GenBank/DDBJ databases">
        <title>Complete genome sequencing of a Clostridium isolate.</title>
        <authorList>
            <person name="Ueki A."/>
            <person name="Tonouchi A."/>
        </authorList>
    </citation>
    <scope>NUCLEOTIDE SEQUENCE [LARGE SCALE GENOMIC DNA]</scope>
    <source>
        <strain evidence="10">C5S11</strain>
    </source>
</reference>
<evidence type="ECO:0000256" key="7">
    <source>
        <dbReference type="RuleBase" id="RU363032"/>
    </source>
</evidence>
<dbReference type="InterPro" id="IPR050809">
    <property type="entry name" value="UgpAE/MalFG_permease"/>
</dbReference>
<dbReference type="Proteomes" id="UP000824633">
    <property type="component" value="Chromosome"/>
</dbReference>
<feature type="domain" description="ABC transmembrane type-1" evidence="8">
    <location>
        <begin position="94"/>
        <end position="311"/>
    </location>
</feature>
<organism evidence="9 10">
    <name type="scientific">Clostridium gelidum</name>
    <dbReference type="NCBI Taxonomy" id="704125"/>
    <lineage>
        <taxon>Bacteria</taxon>
        <taxon>Bacillati</taxon>
        <taxon>Bacillota</taxon>
        <taxon>Clostridia</taxon>
        <taxon>Eubacteriales</taxon>
        <taxon>Clostridiaceae</taxon>
        <taxon>Clostridium</taxon>
    </lineage>
</organism>
<evidence type="ECO:0000256" key="5">
    <source>
        <dbReference type="ARBA" id="ARBA00022989"/>
    </source>
</evidence>
<name>A0ABM7T085_9CLOT</name>
<dbReference type="PANTHER" id="PTHR43227:SF11">
    <property type="entry name" value="BLL4140 PROTEIN"/>
    <property type="match status" value="1"/>
</dbReference>
<evidence type="ECO:0000259" key="8">
    <source>
        <dbReference type="PROSITE" id="PS50928"/>
    </source>
</evidence>
<evidence type="ECO:0000256" key="6">
    <source>
        <dbReference type="ARBA" id="ARBA00023136"/>
    </source>
</evidence>
<dbReference type="CDD" id="cd06261">
    <property type="entry name" value="TM_PBP2"/>
    <property type="match status" value="1"/>
</dbReference>
<keyword evidence="3" id="KW-1003">Cell membrane</keyword>
<evidence type="ECO:0000256" key="1">
    <source>
        <dbReference type="ARBA" id="ARBA00004651"/>
    </source>
</evidence>
<sequence>MERGINQNLVNDDYIIKDISKSASILKEIKKNKVLLLMLLPAILYFFIFSYIPMGGTVLAFKNYNFRDGIFGSPFVGFDNFKYFFLSGQAFTVTRNTILYNVGFIVVNTTLQMGMAILISEISKKYFKKIAQTAMFLPYFISWVVVGVIAYNILNVENGTINAVLSKLGFEKVNFYANTYAWPIILIFASAWKNVGYGTVLYLAAIMGIDSEIYEAAKIDGANIFQRIFKVTIPCLVPTLTILTLLAIGTIFRGDFQMFYQLVGNNGPLFNATDVIDTFTFRSLVQSGEVGMSAAAGLYQSVFCFITIIITNYIVKRYDKDNSLF</sequence>
<feature type="transmembrane region" description="Helical" evidence="7">
    <location>
        <begin position="134"/>
        <end position="154"/>
    </location>
</feature>